<dbReference type="RefSeq" id="WP_210791947.1">
    <property type="nucleotide sequence ID" value="NZ_JAGPXB010000037.1"/>
</dbReference>
<feature type="non-terminal residue" evidence="3">
    <location>
        <position position="1"/>
    </location>
</feature>
<evidence type="ECO:0000313" key="4">
    <source>
        <dbReference type="Proteomes" id="UP000679008"/>
    </source>
</evidence>
<feature type="compositionally biased region" description="Polar residues" evidence="1">
    <location>
        <begin position="1"/>
        <end position="15"/>
    </location>
</feature>
<proteinExistence type="predicted"/>
<dbReference type="PANTHER" id="PTHR34819">
    <property type="entry name" value="LARGE CYSTEINE-RICH PERIPLASMIC PROTEIN OMCB"/>
    <property type="match status" value="1"/>
</dbReference>
<feature type="domain" description="DUF7507" evidence="2">
    <location>
        <begin position="42"/>
        <end position="143"/>
    </location>
</feature>
<organism evidence="3 4">
    <name type="scientific">Flavobacterium erciyesense</name>
    <dbReference type="NCBI Taxonomy" id="2825842"/>
    <lineage>
        <taxon>Bacteria</taxon>
        <taxon>Pseudomonadati</taxon>
        <taxon>Bacteroidota</taxon>
        <taxon>Flavobacteriia</taxon>
        <taxon>Flavobacteriales</taxon>
        <taxon>Flavobacteriaceae</taxon>
        <taxon>Flavobacterium</taxon>
    </lineage>
</organism>
<dbReference type="InterPro" id="IPR013783">
    <property type="entry name" value="Ig-like_fold"/>
</dbReference>
<dbReference type="Proteomes" id="UP000679008">
    <property type="component" value="Unassembled WGS sequence"/>
</dbReference>
<dbReference type="InterPro" id="IPR047589">
    <property type="entry name" value="DUF11_rpt"/>
</dbReference>
<evidence type="ECO:0000313" key="3">
    <source>
        <dbReference type="EMBL" id="MBQ0910054.1"/>
    </source>
</evidence>
<dbReference type="PANTHER" id="PTHR34819:SF3">
    <property type="entry name" value="CELL SURFACE PROTEIN"/>
    <property type="match status" value="1"/>
</dbReference>
<protein>
    <submittedName>
        <fullName evidence="3">DUF11 domain-containing protein</fullName>
    </submittedName>
</protein>
<sequence>AGTVTNSAVGSATDPSNVTVSDTSGTTTTNDTATVTNLPKTSSVALVKTAVYNGNATAAQVGDTITYTFTITNTGNTTLSNAVVSDAKLGMTNVAVSPSTLAPNASGTLTQNYTITQADINAGTVTNSAIGSATDPSNVTVSDTSGTTTTNDTATVTNLPKTSSVALVKTAVYNGNSTLAQVGDTITYTFIITNTGNTTLSNAVVSDAKLGMTNVAVSPSTLAPNASGTLTQNYTITQADIDAGSVTNSAIGSATDPSNVTVSDTSGTATTNDTATVTTVPKTSSVALVKTAVYNGNATAAQVGDTITYTFTITNTGNTTLTNAVVTDAKLGMTNVAVSPSTLAPNASGTLTQNYTITQADI</sequence>
<dbReference type="InterPro" id="IPR051172">
    <property type="entry name" value="Chlamydia_OmcB"/>
</dbReference>
<gene>
    <name evidence="3" type="ORF">KBJ98_15200</name>
</gene>
<feature type="compositionally biased region" description="Low complexity" evidence="1">
    <location>
        <begin position="16"/>
        <end position="31"/>
    </location>
</feature>
<evidence type="ECO:0000259" key="2">
    <source>
        <dbReference type="Pfam" id="PF24346"/>
    </source>
</evidence>
<evidence type="ECO:0000256" key="1">
    <source>
        <dbReference type="SAM" id="MobiDB-lite"/>
    </source>
</evidence>
<dbReference type="EMBL" id="JAGPXB010000037">
    <property type="protein sequence ID" value="MBQ0910054.1"/>
    <property type="molecule type" value="Genomic_DNA"/>
</dbReference>
<feature type="domain" description="DUF7507" evidence="2">
    <location>
        <begin position="163"/>
        <end position="264"/>
    </location>
</feature>
<feature type="domain" description="DUF7507" evidence="2">
    <location>
        <begin position="284"/>
        <end position="362"/>
    </location>
</feature>
<feature type="non-terminal residue" evidence="3">
    <location>
        <position position="362"/>
    </location>
</feature>
<comment type="caution">
    <text evidence="3">The sequence shown here is derived from an EMBL/GenBank/DDBJ whole genome shotgun (WGS) entry which is preliminary data.</text>
</comment>
<keyword evidence="4" id="KW-1185">Reference proteome</keyword>
<dbReference type="Pfam" id="PF24346">
    <property type="entry name" value="DUF7507"/>
    <property type="match status" value="3"/>
</dbReference>
<name>A0ABS5D7P8_9FLAO</name>
<dbReference type="NCBIfam" id="TIGR01451">
    <property type="entry name" value="B_ant_repeat"/>
    <property type="match status" value="3"/>
</dbReference>
<accession>A0ABS5D7P8</accession>
<dbReference type="Gene3D" id="2.60.40.10">
    <property type="entry name" value="Immunoglobulins"/>
    <property type="match status" value="1"/>
</dbReference>
<reference evidence="3 4" key="1">
    <citation type="submission" date="2021-04" db="EMBL/GenBank/DDBJ databases">
        <title>Description of novel Flavobacterium sp. F-328.</title>
        <authorList>
            <person name="Saticioglu I.B."/>
        </authorList>
    </citation>
    <scope>NUCLEOTIDE SEQUENCE [LARGE SCALE GENOMIC DNA]</scope>
    <source>
        <strain evidence="3 4">F-328</strain>
    </source>
</reference>
<dbReference type="InterPro" id="IPR055354">
    <property type="entry name" value="DUF7507"/>
</dbReference>
<feature type="region of interest" description="Disordered" evidence="1">
    <location>
        <begin position="1"/>
        <end position="31"/>
    </location>
</feature>